<proteinExistence type="inferred from homology"/>
<evidence type="ECO:0000313" key="6">
    <source>
        <dbReference type="EMBL" id="BAY68308.1"/>
    </source>
</evidence>
<dbReference type="InterPro" id="IPR052021">
    <property type="entry name" value="Type-I_RS_S_subunit"/>
</dbReference>
<name>A0A1Z4KH52_ANAVA</name>
<dbReference type="Proteomes" id="UP000217507">
    <property type="component" value="Chromosome"/>
</dbReference>
<accession>A0A1Z4KH52</accession>
<organism evidence="6 7">
    <name type="scientific">Trichormus variabilis NIES-23</name>
    <dbReference type="NCBI Taxonomy" id="1973479"/>
    <lineage>
        <taxon>Bacteria</taxon>
        <taxon>Bacillati</taxon>
        <taxon>Cyanobacteriota</taxon>
        <taxon>Cyanophyceae</taxon>
        <taxon>Nostocales</taxon>
        <taxon>Nostocaceae</taxon>
        <taxon>Trichormus</taxon>
    </lineage>
</organism>
<evidence type="ECO:0000256" key="2">
    <source>
        <dbReference type="ARBA" id="ARBA00022747"/>
    </source>
</evidence>
<dbReference type="SUPFAM" id="SSF116734">
    <property type="entry name" value="DNA methylase specificity domain"/>
    <property type="match status" value="2"/>
</dbReference>
<dbReference type="PANTHER" id="PTHR30408">
    <property type="entry name" value="TYPE-1 RESTRICTION ENZYME ECOKI SPECIFICITY PROTEIN"/>
    <property type="match status" value="1"/>
</dbReference>
<dbReference type="InterPro" id="IPR000055">
    <property type="entry name" value="Restrct_endonuc_typeI_TRD"/>
</dbReference>
<comment type="similarity">
    <text evidence="1">Belongs to the type-I restriction system S methylase family.</text>
</comment>
<sequence length="425" mass="47665">MKTNFPESYQKTEFGIVPNDWKIRKLVECCNKITDGTHDTPKPLAQGIPFLTAIHVKEGFIDFNNCYYLPQSIHESIYKRCNPEKNDVLMVNIGAGVATTALIDVEYEFSLKNVALLKPDKNNLIGSYLNYCLSLNKFRITNQLLSGGAQPFLSLKQIGEISIPIPPTIEEQEAIAQSLSDVDALITECDRIIAKKHNTKQGTMQQLLTGEKRLPGFSGEWEVEEFEQVLKVVDGDRGDNYPSNDELFDNGYCLFLSAKNVTKGGFKFSDCTFITKEKDNLLGNGKLCKKDVVLTTRGTVGNIAFFDYSVPFENIRINSGMVILRSEDKNLDNSYLYSFLKSHLFQTQIDRAVFGSAQPQLTVKGISKFKIPVSSLPEQKAIAQILSDMDTEIAALEQKRDKYKAIKQGMMQELLTGKTRLICSS</sequence>
<gene>
    <name evidence="6" type="ORF">NIES23_10930</name>
</gene>
<evidence type="ECO:0000313" key="7">
    <source>
        <dbReference type="Proteomes" id="UP000217507"/>
    </source>
</evidence>
<evidence type="ECO:0000256" key="1">
    <source>
        <dbReference type="ARBA" id="ARBA00010923"/>
    </source>
</evidence>
<dbReference type="EMBL" id="AP018216">
    <property type="protein sequence ID" value="BAY68308.1"/>
    <property type="molecule type" value="Genomic_DNA"/>
</dbReference>
<keyword evidence="2" id="KW-0680">Restriction system</keyword>
<reference evidence="6 7" key="1">
    <citation type="submission" date="2017-06" db="EMBL/GenBank/DDBJ databases">
        <title>Genome sequencing of cyanobaciteial culture collection at National Institute for Environmental Studies (NIES).</title>
        <authorList>
            <person name="Hirose Y."/>
            <person name="Shimura Y."/>
            <person name="Fujisawa T."/>
            <person name="Nakamura Y."/>
            <person name="Kawachi M."/>
        </authorList>
    </citation>
    <scope>NUCLEOTIDE SEQUENCE [LARGE SCALE GENOMIC DNA]</scope>
    <source>
        <strain evidence="6 7">NIES-23</strain>
    </source>
</reference>
<feature type="domain" description="Type I restriction modification DNA specificity" evidence="5">
    <location>
        <begin position="220"/>
        <end position="400"/>
    </location>
</feature>
<feature type="coiled-coil region" evidence="4">
    <location>
        <begin position="386"/>
        <end position="413"/>
    </location>
</feature>
<keyword evidence="3" id="KW-0238">DNA-binding</keyword>
<evidence type="ECO:0000259" key="5">
    <source>
        <dbReference type="Pfam" id="PF01420"/>
    </source>
</evidence>
<dbReference type="GO" id="GO:0003677">
    <property type="term" value="F:DNA binding"/>
    <property type="evidence" value="ECO:0007669"/>
    <property type="project" value="UniProtKB-KW"/>
</dbReference>
<dbReference type="REBASE" id="207040">
    <property type="entry name" value="S.Ava23ORF10940P"/>
</dbReference>
<dbReference type="Pfam" id="PF01420">
    <property type="entry name" value="Methylase_S"/>
    <property type="match status" value="2"/>
</dbReference>
<keyword evidence="4" id="KW-0175">Coiled coil</keyword>
<feature type="domain" description="Type I restriction modification DNA specificity" evidence="5">
    <location>
        <begin position="18"/>
        <end position="186"/>
    </location>
</feature>
<evidence type="ECO:0000256" key="4">
    <source>
        <dbReference type="SAM" id="Coils"/>
    </source>
</evidence>
<dbReference type="AlphaFoldDB" id="A0A1Z4KH52"/>
<dbReference type="InterPro" id="IPR044946">
    <property type="entry name" value="Restrct_endonuc_typeI_TRD_sf"/>
</dbReference>
<dbReference type="GO" id="GO:0009307">
    <property type="term" value="P:DNA restriction-modification system"/>
    <property type="evidence" value="ECO:0007669"/>
    <property type="project" value="UniProtKB-KW"/>
</dbReference>
<dbReference type="CDD" id="cd17246">
    <property type="entry name" value="RMtype1_S_SonII-TRD2-CR2_like"/>
    <property type="match status" value="1"/>
</dbReference>
<protein>
    <submittedName>
        <fullName evidence="6">Type I restriction-modification enzyme S subunit</fullName>
    </submittedName>
</protein>
<dbReference type="Gene3D" id="1.10.287.1120">
    <property type="entry name" value="Bipartite methylase S protein"/>
    <property type="match status" value="1"/>
</dbReference>
<evidence type="ECO:0000256" key="3">
    <source>
        <dbReference type="ARBA" id="ARBA00023125"/>
    </source>
</evidence>
<dbReference type="Gene3D" id="3.90.220.20">
    <property type="entry name" value="DNA methylase specificity domains"/>
    <property type="match status" value="2"/>
</dbReference>
<dbReference type="PANTHER" id="PTHR30408:SF12">
    <property type="entry name" value="TYPE I RESTRICTION ENZYME MJAVIII SPECIFICITY SUBUNIT"/>
    <property type="match status" value="1"/>
</dbReference>